<dbReference type="EMBL" id="ML977525">
    <property type="protein sequence ID" value="KAF2123582.1"/>
    <property type="molecule type" value="Genomic_DNA"/>
</dbReference>
<sequence>MPIPERWHMTPTPWYQRYAKAFFSLLLAVILSLALERQARPYAVPDIDHTLAGLPLSFTAPRVTAIPLNVLDEQLGSHVQNLIASAASVHDFATETSWRKVSDKDFTVQVPNTDCELLVSESAKNIALVRAVDAAVATFLNRNTHYQLRAVSETLNDCERSVTAAMYPPSRPVWSSKRPLVQHGETALARCYKTLYSLVRSVDAAPARVFEAAEALLAHSKTSMHVANHGIFDRPYPCPDTRVHNVCKLADVAIEKKEAFRDFARNLSKIEDTSMELEKMMTQYISMWQHPLDYLSAQMWGQEHHIAGQYRDDDPHRWTHEVLPPREAVRRLQYIFAASVQMK</sequence>
<dbReference type="GeneID" id="54412377"/>
<dbReference type="RefSeq" id="XP_033517976.1">
    <property type="nucleotide sequence ID" value="XM_033671945.1"/>
</dbReference>
<evidence type="ECO:0000313" key="2">
    <source>
        <dbReference type="Proteomes" id="UP000799771"/>
    </source>
</evidence>
<keyword evidence="2" id="KW-1185">Reference proteome</keyword>
<name>A0A6A5ZV42_9PLEO</name>
<reference evidence="1" key="1">
    <citation type="journal article" date="2020" name="Stud. Mycol.">
        <title>101 Dothideomycetes genomes: a test case for predicting lifestyles and emergence of pathogens.</title>
        <authorList>
            <person name="Haridas S."/>
            <person name="Albert R."/>
            <person name="Binder M."/>
            <person name="Bloem J."/>
            <person name="Labutti K."/>
            <person name="Salamov A."/>
            <person name="Andreopoulos B."/>
            <person name="Baker S."/>
            <person name="Barry K."/>
            <person name="Bills G."/>
            <person name="Bluhm B."/>
            <person name="Cannon C."/>
            <person name="Castanera R."/>
            <person name="Culley D."/>
            <person name="Daum C."/>
            <person name="Ezra D."/>
            <person name="Gonzalez J."/>
            <person name="Henrissat B."/>
            <person name="Kuo A."/>
            <person name="Liang C."/>
            <person name="Lipzen A."/>
            <person name="Lutzoni F."/>
            <person name="Magnuson J."/>
            <person name="Mondo S."/>
            <person name="Nolan M."/>
            <person name="Ohm R."/>
            <person name="Pangilinan J."/>
            <person name="Park H.-J."/>
            <person name="Ramirez L."/>
            <person name="Alfaro M."/>
            <person name="Sun H."/>
            <person name="Tritt A."/>
            <person name="Yoshinaga Y."/>
            <person name="Zwiers L.-H."/>
            <person name="Turgeon B."/>
            <person name="Goodwin S."/>
            <person name="Spatafora J."/>
            <person name="Crous P."/>
            <person name="Grigoriev I."/>
        </authorList>
    </citation>
    <scope>NUCLEOTIDE SEQUENCE</scope>
    <source>
        <strain evidence="1">CBS 119687</strain>
    </source>
</reference>
<dbReference type="Proteomes" id="UP000799771">
    <property type="component" value="Unassembled WGS sequence"/>
</dbReference>
<gene>
    <name evidence="1" type="ORF">P153DRAFT_401827</name>
</gene>
<proteinExistence type="predicted"/>
<dbReference type="AlphaFoldDB" id="A0A6A5ZV42"/>
<accession>A0A6A5ZV42</accession>
<protein>
    <submittedName>
        <fullName evidence="1">Uncharacterized protein</fullName>
    </submittedName>
</protein>
<evidence type="ECO:0000313" key="1">
    <source>
        <dbReference type="EMBL" id="KAF2123582.1"/>
    </source>
</evidence>
<organism evidence="1 2">
    <name type="scientific">Dothidotthia symphoricarpi CBS 119687</name>
    <dbReference type="NCBI Taxonomy" id="1392245"/>
    <lineage>
        <taxon>Eukaryota</taxon>
        <taxon>Fungi</taxon>
        <taxon>Dikarya</taxon>
        <taxon>Ascomycota</taxon>
        <taxon>Pezizomycotina</taxon>
        <taxon>Dothideomycetes</taxon>
        <taxon>Pleosporomycetidae</taxon>
        <taxon>Pleosporales</taxon>
        <taxon>Dothidotthiaceae</taxon>
        <taxon>Dothidotthia</taxon>
    </lineage>
</organism>